<keyword evidence="3" id="KW-1185">Reference proteome</keyword>
<evidence type="ECO:0000313" key="2">
    <source>
        <dbReference type="EMBL" id="CAK0804266.1"/>
    </source>
</evidence>
<name>A0ABN9QEA6_9DINO</name>
<evidence type="ECO:0000256" key="1">
    <source>
        <dbReference type="SAM" id="MobiDB-lite"/>
    </source>
</evidence>
<accession>A0ABN9QEA6</accession>
<comment type="caution">
    <text evidence="2">The sequence shown here is derived from an EMBL/GenBank/DDBJ whole genome shotgun (WGS) entry which is preliminary data.</text>
</comment>
<dbReference type="EMBL" id="CAUYUJ010003202">
    <property type="protein sequence ID" value="CAK0804266.1"/>
    <property type="molecule type" value="Genomic_DNA"/>
</dbReference>
<gene>
    <name evidence="2" type="ORF">PCOR1329_LOCUS11133</name>
</gene>
<reference evidence="2" key="1">
    <citation type="submission" date="2023-10" db="EMBL/GenBank/DDBJ databases">
        <authorList>
            <person name="Chen Y."/>
            <person name="Shah S."/>
            <person name="Dougan E. K."/>
            <person name="Thang M."/>
            <person name="Chan C."/>
        </authorList>
    </citation>
    <scope>NUCLEOTIDE SEQUENCE [LARGE SCALE GENOMIC DNA]</scope>
</reference>
<sequence>MELEKLDQTLKRVHPKLQFAQEQSPEIDLQATIQSMLPKTLRLNGQLSSVRPMPVYPGDGERAAVPRLVVVTGHKGVGGNVGLNGVYERHPDNFCSRPVYQKFLEKRRDVVKPASSAEPLGSPELQASSSKGRGHPRLELRDMPPPTIGRAGGITYNQTAAYMKAPKVKPKPKSDSLDRVGTAQEVWFLYFMDAQGRWCIGPFVGSQEAYARCPGSGETVPDGLVGWEVWDMGLKYWRRQNRMQAVKGGY</sequence>
<proteinExistence type="predicted"/>
<dbReference type="Proteomes" id="UP001189429">
    <property type="component" value="Unassembled WGS sequence"/>
</dbReference>
<evidence type="ECO:0000313" key="3">
    <source>
        <dbReference type="Proteomes" id="UP001189429"/>
    </source>
</evidence>
<protein>
    <submittedName>
        <fullName evidence="2">Uncharacterized protein</fullName>
    </submittedName>
</protein>
<feature type="region of interest" description="Disordered" evidence="1">
    <location>
        <begin position="112"/>
        <end position="151"/>
    </location>
</feature>
<organism evidence="2 3">
    <name type="scientific">Prorocentrum cordatum</name>
    <dbReference type="NCBI Taxonomy" id="2364126"/>
    <lineage>
        <taxon>Eukaryota</taxon>
        <taxon>Sar</taxon>
        <taxon>Alveolata</taxon>
        <taxon>Dinophyceae</taxon>
        <taxon>Prorocentrales</taxon>
        <taxon>Prorocentraceae</taxon>
        <taxon>Prorocentrum</taxon>
    </lineage>
</organism>